<proteinExistence type="predicted"/>
<dbReference type="PANTHER" id="PTHR33908:SF11">
    <property type="entry name" value="MEMBRANE PROTEIN"/>
    <property type="match status" value="1"/>
</dbReference>
<dbReference type="AlphaFoldDB" id="A0A9D6LBD7"/>
<feature type="transmembrane region" description="Helical" evidence="8">
    <location>
        <begin position="131"/>
        <end position="164"/>
    </location>
</feature>
<dbReference type="GO" id="GO:0005886">
    <property type="term" value="C:plasma membrane"/>
    <property type="evidence" value="ECO:0007669"/>
    <property type="project" value="UniProtKB-SubCell"/>
</dbReference>
<feature type="non-terminal residue" evidence="10">
    <location>
        <position position="1"/>
    </location>
</feature>
<keyword evidence="5 8" id="KW-0812">Transmembrane</keyword>
<dbReference type="GO" id="GO:0016763">
    <property type="term" value="F:pentosyltransferase activity"/>
    <property type="evidence" value="ECO:0007669"/>
    <property type="project" value="TreeGrafter"/>
</dbReference>
<dbReference type="Proteomes" id="UP000807850">
    <property type="component" value="Unassembled WGS sequence"/>
</dbReference>
<accession>A0A9D6LBD7</accession>
<gene>
    <name evidence="10" type="ORF">HY076_09330</name>
</gene>
<feature type="transmembrane region" description="Helical" evidence="8">
    <location>
        <begin position="74"/>
        <end position="91"/>
    </location>
</feature>
<evidence type="ECO:0000256" key="1">
    <source>
        <dbReference type="ARBA" id="ARBA00004651"/>
    </source>
</evidence>
<evidence type="ECO:0000256" key="4">
    <source>
        <dbReference type="ARBA" id="ARBA00022679"/>
    </source>
</evidence>
<evidence type="ECO:0000259" key="9">
    <source>
        <dbReference type="Pfam" id="PF13231"/>
    </source>
</evidence>
<keyword evidence="2" id="KW-1003">Cell membrane</keyword>
<evidence type="ECO:0000256" key="5">
    <source>
        <dbReference type="ARBA" id="ARBA00022692"/>
    </source>
</evidence>
<feature type="transmembrane region" description="Helical" evidence="8">
    <location>
        <begin position="381"/>
        <end position="404"/>
    </location>
</feature>
<evidence type="ECO:0000256" key="8">
    <source>
        <dbReference type="SAM" id="Phobius"/>
    </source>
</evidence>
<dbReference type="EMBL" id="JACQAY010000308">
    <property type="protein sequence ID" value="MBI3540460.1"/>
    <property type="molecule type" value="Genomic_DNA"/>
</dbReference>
<keyword evidence="3" id="KW-0328">Glycosyltransferase</keyword>
<comment type="subcellular location">
    <subcellularLocation>
        <location evidence="1">Cell membrane</location>
        <topology evidence="1">Multi-pass membrane protein</topology>
    </subcellularLocation>
</comment>
<evidence type="ECO:0000256" key="6">
    <source>
        <dbReference type="ARBA" id="ARBA00022989"/>
    </source>
</evidence>
<feature type="transmembrane region" description="Helical" evidence="8">
    <location>
        <begin position="219"/>
        <end position="239"/>
    </location>
</feature>
<keyword evidence="6 8" id="KW-1133">Transmembrane helix</keyword>
<feature type="transmembrane region" description="Helical" evidence="8">
    <location>
        <begin position="98"/>
        <end position="125"/>
    </location>
</feature>
<feature type="transmembrane region" description="Helical" evidence="8">
    <location>
        <begin position="185"/>
        <end position="207"/>
    </location>
</feature>
<sequence>DRSRRGSRAAFPGVWLAVFIVALALRGGYAWIATGPRATPSSDPATYDTVAWNLARGAGFSLDSPAATGAPRPYPTAFVPPLVPWMTSLLYRAAGHRYFAAVLLQCVVGALVPLLLAAFAGAFFGGTVARWAAWIAAVHPLLVFFSGYLLTEATFCATLLLALYMSADWTRTPRAGRALGAGIAWGVAALTRPTALTMPLVVALWAWRPLGLTVGASERAKQLAILALGIALTVGPWTIRNAIVLHAFVPVTTGGGGALMVANNPRTWDVPESRGGADSESYRAALAGAYRGLNEIQIDARARAETWAFMRARNAEWAAVVAAKLARFWRLTAEGGGTGSWQRAGSPLAALRADPLLLWSLVTLPLALWGALRALRGPRRWFQSLPLLVVLHFTLIAAVFFGSLRMRVPIEPMVALLVAVGADDLRRRLRARAHGLTVMDGRGSAAATER</sequence>
<dbReference type="PANTHER" id="PTHR33908">
    <property type="entry name" value="MANNOSYLTRANSFERASE YKCB-RELATED"/>
    <property type="match status" value="1"/>
</dbReference>
<evidence type="ECO:0000313" key="10">
    <source>
        <dbReference type="EMBL" id="MBI3540460.1"/>
    </source>
</evidence>
<protein>
    <submittedName>
        <fullName evidence="10">Glycosyltransferase family 39 protein</fullName>
    </submittedName>
</protein>
<evidence type="ECO:0000256" key="3">
    <source>
        <dbReference type="ARBA" id="ARBA00022676"/>
    </source>
</evidence>
<name>A0A9D6LBD7_UNCEI</name>
<keyword evidence="7 8" id="KW-0472">Membrane</keyword>
<organism evidence="10 11">
    <name type="scientific">Eiseniibacteriota bacterium</name>
    <dbReference type="NCBI Taxonomy" id="2212470"/>
    <lineage>
        <taxon>Bacteria</taxon>
        <taxon>Candidatus Eiseniibacteriota</taxon>
    </lineage>
</organism>
<dbReference type="InterPro" id="IPR038731">
    <property type="entry name" value="RgtA/B/C-like"/>
</dbReference>
<feature type="domain" description="Glycosyltransferase RgtA/B/C/D-like" evidence="9">
    <location>
        <begin position="80"/>
        <end position="211"/>
    </location>
</feature>
<dbReference type="Pfam" id="PF13231">
    <property type="entry name" value="PMT_2"/>
    <property type="match status" value="1"/>
</dbReference>
<dbReference type="GO" id="GO:0009103">
    <property type="term" value="P:lipopolysaccharide biosynthetic process"/>
    <property type="evidence" value="ECO:0007669"/>
    <property type="project" value="UniProtKB-ARBA"/>
</dbReference>
<evidence type="ECO:0000256" key="7">
    <source>
        <dbReference type="ARBA" id="ARBA00023136"/>
    </source>
</evidence>
<dbReference type="InterPro" id="IPR050297">
    <property type="entry name" value="LipidA_mod_glycosyltrf_83"/>
</dbReference>
<keyword evidence="4" id="KW-0808">Transferase</keyword>
<evidence type="ECO:0000256" key="2">
    <source>
        <dbReference type="ARBA" id="ARBA00022475"/>
    </source>
</evidence>
<evidence type="ECO:0000313" key="11">
    <source>
        <dbReference type="Proteomes" id="UP000807850"/>
    </source>
</evidence>
<reference evidence="10" key="1">
    <citation type="submission" date="2020-07" db="EMBL/GenBank/DDBJ databases">
        <title>Huge and variable diversity of episymbiotic CPR bacteria and DPANN archaea in groundwater ecosystems.</title>
        <authorList>
            <person name="He C.Y."/>
            <person name="Keren R."/>
            <person name="Whittaker M."/>
            <person name="Farag I.F."/>
            <person name="Doudna J."/>
            <person name="Cate J.H.D."/>
            <person name="Banfield J.F."/>
        </authorList>
    </citation>
    <scope>NUCLEOTIDE SEQUENCE</scope>
    <source>
        <strain evidence="10">NC_groundwater_928_Pr1_S-0.2um_72_17</strain>
    </source>
</reference>
<feature type="transmembrane region" description="Helical" evidence="8">
    <location>
        <begin position="12"/>
        <end position="32"/>
    </location>
</feature>
<feature type="transmembrane region" description="Helical" evidence="8">
    <location>
        <begin position="356"/>
        <end position="375"/>
    </location>
</feature>
<comment type="caution">
    <text evidence="10">The sequence shown here is derived from an EMBL/GenBank/DDBJ whole genome shotgun (WGS) entry which is preliminary data.</text>
</comment>